<gene>
    <name evidence="1" type="ORF">MSAN_00864800</name>
</gene>
<protein>
    <submittedName>
        <fullName evidence="1">Uncharacterized protein</fullName>
    </submittedName>
</protein>
<evidence type="ECO:0000313" key="1">
    <source>
        <dbReference type="EMBL" id="KAF7367991.1"/>
    </source>
</evidence>
<accession>A0A8H7DDX7</accession>
<reference evidence="1" key="1">
    <citation type="submission" date="2020-05" db="EMBL/GenBank/DDBJ databases">
        <title>Mycena genomes resolve the evolution of fungal bioluminescence.</title>
        <authorList>
            <person name="Tsai I.J."/>
        </authorList>
    </citation>
    <scope>NUCLEOTIDE SEQUENCE</scope>
    <source>
        <strain evidence="1">160909Yilan</strain>
    </source>
</reference>
<dbReference type="EMBL" id="JACAZH010000005">
    <property type="protein sequence ID" value="KAF7367991.1"/>
    <property type="molecule type" value="Genomic_DNA"/>
</dbReference>
<keyword evidence="2" id="KW-1185">Reference proteome</keyword>
<organism evidence="1 2">
    <name type="scientific">Mycena sanguinolenta</name>
    <dbReference type="NCBI Taxonomy" id="230812"/>
    <lineage>
        <taxon>Eukaryota</taxon>
        <taxon>Fungi</taxon>
        <taxon>Dikarya</taxon>
        <taxon>Basidiomycota</taxon>
        <taxon>Agaricomycotina</taxon>
        <taxon>Agaricomycetes</taxon>
        <taxon>Agaricomycetidae</taxon>
        <taxon>Agaricales</taxon>
        <taxon>Marasmiineae</taxon>
        <taxon>Mycenaceae</taxon>
        <taxon>Mycena</taxon>
    </lineage>
</organism>
<dbReference type="OrthoDB" id="3145912at2759"/>
<evidence type="ECO:0000313" key="2">
    <source>
        <dbReference type="Proteomes" id="UP000623467"/>
    </source>
</evidence>
<name>A0A8H7DDX7_9AGAR</name>
<dbReference type="Proteomes" id="UP000623467">
    <property type="component" value="Unassembled WGS sequence"/>
</dbReference>
<sequence>MSGDSSLGDPRLPPELEREIFEIAAWARPTWIPVLMLVARRVKYWVEPFLYRVVFLKDVKTDERRNLDLPTFTPDTLEHRSHNFLHVKNLFIDGYSVGTTTLKSWLLACIGVTNLFAHFRCTPEILTSISTFTDITYLTIDVRALCDTTVPFPLFRTVTHLELLDFSTQREEVERTCLNISLIPCLTHIALNMYLDTRLSHAALRGIAQLQCIVFLSTEQASLVDSPLLDDSRFVWIEEGVPYYADWLNGVVFGEDYWSFADAFLAARRAGTIDRSRYRIENGKGLEYVDEDWD</sequence>
<proteinExistence type="predicted"/>
<dbReference type="AlphaFoldDB" id="A0A8H7DDX7"/>
<comment type="caution">
    <text evidence="1">The sequence shown here is derived from an EMBL/GenBank/DDBJ whole genome shotgun (WGS) entry which is preliminary data.</text>
</comment>